<protein>
    <recommendedName>
        <fullName evidence="5">Adenosine deaminase</fullName>
        <ecNumber evidence="4">3.5.4.4</ecNumber>
    </recommendedName>
</protein>
<keyword evidence="7" id="KW-0378">Hydrolase</keyword>
<accession>A0A1B6D3N5</accession>
<feature type="domain" description="Adenosine deaminase" evidence="9">
    <location>
        <begin position="16"/>
        <end position="311"/>
    </location>
</feature>
<reference evidence="10" key="1">
    <citation type="submission" date="2015-12" db="EMBL/GenBank/DDBJ databases">
        <title>De novo transcriptome assembly of four potential Pierce s Disease insect vectors from Arizona vineyards.</title>
        <authorList>
            <person name="Tassone E.E."/>
        </authorList>
    </citation>
    <scope>NUCLEOTIDE SEQUENCE</scope>
</reference>
<dbReference type="GO" id="GO:0046103">
    <property type="term" value="P:inosine biosynthetic process"/>
    <property type="evidence" value="ECO:0007669"/>
    <property type="project" value="TreeGrafter"/>
</dbReference>
<dbReference type="PANTHER" id="PTHR11409">
    <property type="entry name" value="ADENOSINE DEAMINASE"/>
    <property type="match status" value="1"/>
</dbReference>
<comment type="similarity">
    <text evidence="3">Belongs to the metallo-dependent hydrolases superfamily. Adenosine and AMP deaminases family.</text>
</comment>
<gene>
    <name evidence="10" type="ORF">g.3181</name>
</gene>
<dbReference type="GO" id="GO:0046872">
    <property type="term" value="F:metal ion binding"/>
    <property type="evidence" value="ECO:0007669"/>
    <property type="project" value="UniProtKB-KW"/>
</dbReference>
<evidence type="ECO:0000256" key="2">
    <source>
        <dbReference type="ARBA" id="ARBA00004296"/>
    </source>
</evidence>
<proteinExistence type="inferred from homology"/>
<evidence type="ECO:0000256" key="7">
    <source>
        <dbReference type="ARBA" id="ARBA00022801"/>
    </source>
</evidence>
<dbReference type="InterPro" id="IPR006650">
    <property type="entry name" value="A/AMP_deam_AS"/>
</dbReference>
<comment type="subcellular location">
    <subcellularLocation>
        <location evidence="2">Cell membrane</location>
        <topology evidence="2">Peripheral membrane protein</topology>
        <orientation evidence="2">Extracellular side</orientation>
    </subcellularLocation>
</comment>
<dbReference type="Pfam" id="PF00962">
    <property type="entry name" value="A_deaminase"/>
    <property type="match status" value="1"/>
</dbReference>
<sequence>PGSGSLQDFIDASVTKIPKNLNSFLKPYQFITPIYRGNYDLLERIAYEYCEDAAKNGVAYLEIRYNPHKCLGEDAYKKLGFEGLCEVIKRISQGLNRGNQDFNIIVKTLLTAYEGAKFGDNYEVLKLCQKYYDLGLVGLDLCTMQPEDGFVEEAPVTEDLLRIFKEASQTKVHRTIHAGEASGASAIERAVYKLGAERVGHGYHVVRDEKLFSKCLEDDVHFECCPYSSILTGAVKEGGPTHPIIRFAEDNANFSLNSDDPTLTGHSLEHDYNLVRTWGMQDYHFAAANINAAKSSFLPDGEKETLVKMISQSYGKENS</sequence>
<dbReference type="EC" id="3.5.4.4" evidence="4"/>
<organism evidence="10">
    <name type="scientific">Clastoptera arizonana</name>
    <name type="common">Arizona spittle bug</name>
    <dbReference type="NCBI Taxonomy" id="38151"/>
    <lineage>
        <taxon>Eukaryota</taxon>
        <taxon>Metazoa</taxon>
        <taxon>Ecdysozoa</taxon>
        <taxon>Arthropoda</taxon>
        <taxon>Hexapoda</taxon>
        <taxon>Insecta</taxon>
        <taxon>Pterygota</taxon>
        <taxon>Neoptera</taxon>
        <taxon>Paraneoptera</taxon>
        <taxon>Hemiptera</taxon>
        <taxon>Auchenorrhyncha</taxon>
        <taxon>Cercopoidea</taxon>
        <taxon>Clastopteridae</taxon>
        <taxon>Clastoptera</taxon>
    </lineage>
</organism>
<dbReference type="SUPFAM" id="SSF51556">
    <property type="entry name" value="Metallo-dependent hydrolases"/>
    <property type="match status" value="1"/>
</dbReference>
<dbReference type="InterPro" id="IPR006330">
    <property type="entry name" value="Ado/ade_deaminase"/>
</dbReference>
<keyword evidence="8" id="KW-0862">Zinc</keyword>
<evidence type="ECO:0000256" key="3">
    <source>
        <dbReference type="ARBA" id="ARBA00006676"/>
    </source>
</evidence>
<dbReference type="Gene3D" id="3.20.20.140">
    <property type="entry name" value="Metal-dependent hydrolases"/>
    <property type="match status" value="1"/>
</dbReference>
<dbReference type="InterPro" id="IPR001365">
    <property type="entry name" value="A_deaminase_dom"/>
</dbReference>
<evidence type="ECO:0000256" key="1">
    <source>
        <dbReference type="ARBA" id="ARBA00001947"/>
    </source>
</evidence>
<dbReference type="GO" id="GO:0004000">
    <property type="term" value="F:adenosine deaminase activity"/>
    <property type="evidence" value="ECO:0007669"/>
    <property type="project" value="UniProtKB-ARBA"/>
</dbReference>
<comment type="cofactor">
    <cofactor evidence="1">
        <name>Zn(2+)</name>
        <dbReference type="ChEBI" id="CHEBI:29105"/>
    </cofactor>
</comment>
<evidence type="ECO:0000256" key="8">
    <source>
        <dbReference type="ARBA" id="ARBA00022833"/>
    </source>
</evidence>
<dbReference type="EMBL" id="GEDC01017045">
    <property type="protein sequence ID" value="JAS20253.1"/>
    <property type="molecule type" value="Transcribed_RNA"/>
</dbReference>
<dbReference type="GO" id="GO:0009168">
    <property type="term" value="P:purine ribonucleoside monophosphate biosynthetic process"/>
    <property type="evidence" value="ECO:0007669"/>
    <property type="project" value="InterPro"/>
</dbReference>
<dbReference type="PROSITE" id="PS00485">
    <property type="entry name" value="A_DEAMINASE"/>
    <property type="match status" value="1"/>
</dbReference>
<dbReference type="PANTHER" id="PTHR11409:SF43">
    <property type="entry name" value="ADENOSINE DEAMINASE"/>
    <property type="match status" value="1"/>
</dbReference>
<evidence type="ECO:0000256" key="4">
    <source>
        <dbReference type="ARBA" id="ARBA00012784"/>
    </source>
</evidence>
<dbReference type="GO" id="GO:0043103">
    <property type="term" value="P:hypoxanthine salvage"/>
    <property type="evidence" value="ECO:0007669"/>
    <property type="project" value="TreeGrafter"/>
</dbReference>
<dbReference type="GO" id="GO:0006154">
    <property type="term" value="P:adenosine catabolic process"/>
    <property type="evidence" value="ECO:0007669"/>
    <property type="project" value="TreeGrafter"/>
</dbReference>
<evidence type="ECO:0000256" key="6">
    <source>
        <dbReference type="ARBA" id="ARBA00022723"/>
    </source>
</evidence>
<dbReference type="GO" id="GO:0009897">
    <property type="term" value="C:external side of plasma membrane"/>
    <property type="evidence" value="ECO:0007669"/>
    <property type="project" value="TreeGrafter"/>
</dbReference>
<dbReference type="AlphaFoldDB" id="A0A1B6D3N5"/>
<evidence type="ECO:0000256" key="5">
    <source>
        <dbReference type="ARBA" id="ARBA00018099"/>
    </source>
</evidence>
<feature type="non-terminal residue" evidence="10">
    <location>
        <position position="1"/>
    </location>
</feature>
<keyword evidence="6" id="KW-0479">Metal-binding</keyword>
<dbReference type="InterPro" id="IPR032466">
    <property type="entry name" value="Metal_Hydrolase"/>
</dbReference>
<evidence type="ECO:0000313" key="10">
    <source>
        <dbReference type="EMBL" id="JAS20253.1"/>
    </source>
</evidence>
<evidence type="ECO:0000259" key="9">
    <source>
        <dbReference type="Pfam" id="PF00962"/>
    </source>
</evidence>
<name>A0A1B6D3N5_9HEMI</name>
<dbReference type="GO" id="GO:0005829">
    <property type="term" value="C:cytosol"/>
    <property type="evidence" value="ECO:0007669"/>
    <property type="project" value="TreeGrafter"/>
</dbReference>
<dbReference type="GO" id="GO:0060169">
    <property type="term" value="P:negative regulation of adenosine receptor signaling pathway"/>
    <property type="evidence" value="ECO:0007669"/>
    <property type="project" value="TreeGrafter"/>
</dbReference>